<proteinExistence type="predicted"/>
<name>A0A538U2X5_UNCEI</name>
<evidence type="ECO:0000313" key="3">
    <source>
        <dbReference type="Proteomes" id="UP000319836"/>
    </source>
</evidence>
<gene>
    <name evidence="2" type="ORF">E6K80_09320</name>
</gene>
<sequence>MSPALLEWSFNPWRDRPGRAATTVVAALACCTLAACLGLPGILTVILCVLCVSTLAAGFVPVRCRLDERGVVVHSAWVAERRAWDQLQRAVRGRDGVLLSPYRDRHWLEAYRAVFLPFPHGSSAPDDEALERILSSHGL</sequence>
<organism evidence="2 3">
    <name type="scientific">Eiseniibacteriota bacterium</name>
    <dbReference type="NCBI Taxonomy" id="2212470"/>
    <lineage>
        <taxon>Bacteria</taxon>
        <taxon>Candidatus Eiseniibacteriota</taxon>
    </lineage>
</organism>
<accession>A0A538U2X5</accession>
<keyword evidence="1" id="KW-0472">Membrane</keyword>
<dbReference type="EMBL" id="VBPA01000228">
    <property type="protein sequence ID" value="TMQ70181.1"/>
    <property type="molecule type" value="Genomic_DNA"/>
</dbReference>
<keyword evidence="1" id="KW-1133">Transmembrane helix</keyword>
<keyword evidence="1" id="KW-0812">Transmembrane</keyword>
<dbReference type="AlphaFoldDB" id="A0A538U2X5"/>
<evidence type="ECO:0000256" key="1">
    <source>
        <dbReference type="SAM" id="Phobius"/>
    </source>
</evidence>
<protein>
    <submittedName>
        <fullName evidence="2">Uncharacterized protein</fullName>
    </submittedName>
</protein>
<evidence type="ECO:0000313" key="2">
    <source>
        <dbReference type="EMBL" id="TMQ70181.1"/>
    </source>
</evidence>
<comment type="caution">
    <text evidence="2">The sequence shown here is derived from an EMBL/GenBank/DDBJ whole genome shotgun (WGS) entry which is preliminary data.</text>
</comment>
<feature type="transmembrane region" description="Helical" evidence="1">
    <location>
        <begin position="44"/>
        <end position="62"/>
    </location>
</feature>
<reference evidence="2 3" key="1">
    <citation type="journal article" date="2019" name="Nat. Microbiol.">
        <title>Mediterranean grassland soil C-N compound turnover is dependent on rainfall and depth, and is mediated by genomically divergent microorganisms.</title>
        <authorList>
            <person name="Diamond S."/>
            <person name="Andeer P.F."/>
            <person name="Li Z."/>
            <person name="Crits-Christoph A."/>
            <person name="Burstein D."/>
            <person name="Anantharaman K."/>
            <person name="Lane K.R."/>
            <person name="Thomas B.C."/>
            <person name="Pan C."/>
            <person name="Northen T.R."/>
            <person name="Banfield J.F."/>
        </authorList>
    </citation>
    <scope>NUCLEOTIDE SEQUENCE [LARGE SCALE GENOMIC DNA]</scope>
    <source>
        <strain evidence="2">WS_10</strain>
    </source>
</reference>
<dbReference type="Proteomes" id="UP000319836">
    <property type="component" value="Unassembled WGS sequence"/>
</dbReference>